<keyword evidence="1" id="KW-0175">Coiled coil</keyword>
<protein>
    <submittedName>
        <fullName evidence="3">Uncharacterized protein</fullName>
    </submittedName>
</protein>
<feature type="region of interest" description="Disordered" evidence="2">
    <location>
        <begin position="547"/>
        <end position="710"/>
    </location>
</feature>
<dbReference type="Proteomes" id="UP000092993">
    <property type="component" value="Unassembled WGS sequence"/>
</dbReference>
<feature type="compositionally biased region" description="Pro residues" evidence="2">
    <location>
        <begin position="25"/>
        <end position="36"/>
    </location>
</feature>
<evidence type="ECO:0000256" key="2">
    <source>
        <dbReference type="SAM" id="MobiDB-lite"/>
    </source>
</evidence>
<evidence type="ECO:0000313" key="4">
    <source>
        <dbReference type="Proteomes" id="UP000092993"/>
    </source>
</evidence>
<feature type="compositionally biased region" description="Low complexity" evidence="2">
    <location>
        <begin position="60"/>
        <end position="81"/>
    </location>
</feature>
<feature type="compositionally biased region" description="Basic and acidic residues" evidence="2">
    <location>
        <begin position="573"/>
        <end position="587"/>
    </location>
</feature>
<dbReference type="OMA" id="WISRPCF"/>
<feature type="compositionally biased region" description="Polar residues" evidence="2">
    <location>
        <begin position="425"/>
        <end position="438"/>
    </location>
</feature>
<feature type="compositionally biased region" description="Low complexity" evidence="2">
    <location>
        <begin position="629"/>
        <end position="647"/>
    </location>
</feature>
<sequence>MRRIAAVFSSRRSDRSDSASSVASPKPPPDPAPKQPHPTSRPSFLRSISRKPKTSRNPVNNLNTSDNTPSSSSSSSGAPTTPDDDGATLPPHKSWMHWSSGHHHPPDSPPDSSHVPQPPPKDHASLPVHPPPVPSKSPRHDTDDETSSESSSDAEFSVPVHHGMMLSPAAFVRSLTINGLLPPFAPSPLLHIPGSPLYPRSSNLHCSLFPQESLESSMHKSRLLRHLDRGDLSPAELLSISAFKSRRTPSTKRPSLFLDDDAVTGTQIVGTHSQGLRKWADRPCFEDRVVVYMPEDRPGSHDITYSRVVSASGFGVAALEFSDTLELLAGLYDQDFEPEPEAETELFDFLQVDMYAPNMTPPLSLTPSSASNASSGPPSPASISSPLAVTPTNSKAAPAPVPVASQPRSPHIYKASPSPLRIEQSAVSSSPRATSALSVPSAAQSPTAPSASVRSPAPPILKSALKPGVRFAEEEKEDQIPLGYVMRIKQKREEKARFLKAERDRRVHEDERRRHEEEKRKWEQERVQWELERRAAEDERKKRMYADEVANARSRRESQRFPAVTGGGLATGEWDRERERKERDMAKYTRPVYDPAAHLPRQGSDSSIALASGARTGSRSPPVESRPASVHGSASGSVRASSSRPPSMNVAALTPSSSATDVRQRDRRESRVSGSGSGSRRGSMIGETGSHRGRGEPSAPPLSSLFNTPPMPPLPMPMPMGVPMMMPPMPMYGMDMPLLPPAPPFMLQQFGYRPPQQHQQQMSQQQRSQSSSPTLGRQGLPRSGSADRMSRPHSGSVGTAASPSPSRSPHEAKPHQHHRRSSADVDMQRRPPQTERSLSDDRHSSSSARVRPTPVHSASLPPQPPTVLRQPRSSWVYPQSGFENSLRYGTVFFRLARTVRAQLVL</sequence>
<gene>
    <name evidence="3" type="ORF">A0H81_09997</name>
</gene>
<reference evidence="3 4" key="1">
    <citation type="submission" date="2016-03" db="EMBL/GenBank/DDBJ databases">
        <title>Whole genome sequencing of Grifola frondosa 9006-11.</title>
        <authorList>
            <person name="Min B."/>
            <person name="Park H."/>
            <person name="Kim J.-G."/>
            <person name="Cho H."/>
            <person name="Oh Y.-L."/>
            <person name="Kong W.-S."/>
            <person name="Choi I.-G."/>
        </authorList>
    </citation>
    <scope>NUCLEOTIDE SEQUENCE [LARGE SCALE GENOMIC DNA]</scope>
    <source>
        <strain evidence="3 4">9006-11</strain>
    </source>
</reference>
<feature type="compositionally biased region" description="Basic and acidic residues" evidence="2">
    <location>
        <begin position="821"/>
        <end position="844"/>
    </location>
</feature>
<feature type="region of interest" description="Disordered" evidence="2">
    <location>
        <begin position="361"/>
        <end position="459"/>
    </location>
</feature>
<accession>A0A1C7LZV6</accession>
<evidence type="ECO:0000256" key="1">
    <source>
        <dbReference type="SAM" id="Coils"/>
    </source>
</evidence>
<comment type="caution">
    <text evidence="3">The sequence shown here is derived from an EMBL/GenBank/DDBJ whole genome shotgun (WGS) entry which is preliminary data.</text>
</comment>
<feature type="compositionally biased region" description="Low complexity" evidence="2">
    <location>
        <begin position="361"/>
        <end position="388"/>
    </location>
</feature>
<proteinExistence type="predicted"/>
<feature type="compositionally biased region" description="Polar residues" evidence="2">
    <location>
        <begin position="796"/>
        <end position="807"/>
    </location>
</feature>
<feature type="compositionally biased region" description="Low complexity" evidence="2">
    <location>
        <begin position="756"/>
        <end position="772"/>
    </location>
</feature>
<feature type="compositionally biased region" description="Basic and acidic residues" evidence="2">
    <location>
        <begin position="662"/>
        <end position="671"/>
    </location>
</feature>
<name>A0A1C7LZV6_GRIFR</name>
<feature type="compositionally biased region" description="Low complexity" evidence="2">
    <location>
        <begin position="440"/>
        <end position="455"/>
    </location>
</feature>
<feature type="compositionally biased region" description="Polar residues" evidence="2">
    <location>
        <begin position="603"/>
        <end position="619"/>
    </location>
</feature>
<feature type="coiled-coil region" evidence="1">
    <location>
        <begin position="498"/>
        <end position="539"/>
    </location>
</feature>
<dbReference type="EMBL" id="LUGG01000014">
    <property type="protein sequence ID" value="OBZ70192.1"/>
    <property type="molecule type" value="Genomic_DNA"/>
</dbReference>
<keyword evidence="4" id="KW-1185">Reference proteome</keyword>
<dbReference type="STRING" id="5627.A0A1C7LZV6"/>
<feature type="region of interest" description="Disordered" evidence="2">
    <location>
        <begin position="745"/>
        <end position="871"/>
    </location>
</feature>
<dbReference type="AlphaFoldDB" id="A0A1C7LZV6"/>
<feature type="compositionally biased region" description="Low complexity" evidence="2">
    <location>
        <begin position="672"/>
        <end position="683"/>
    </location>
</feature>
<organism evidence="3 4">
    <name type="scientific">Grifola frondosa</name>
    <name type="common">Maitake</name>
    <name type="synonym">Polyporus frondosus</name>
    <dbReference type="NCBI Taxonomy" id="5627"/>
    <lineage>
        <taxon>Eukaryota</taxon>
        <taxon>Fungi</taxon>
        <taxon>Dikarya</taxon>
        <taxon>Basidiomycota</taxon>
        <taxon>Agaricomycotina</taxon>
        <taxon>Agaricomycetes</taxon>
        <taxon>Polyporales</taxon>
        <taxon>Grifolaceae</taxon>
        <taxon>Grifola</taxon>
    </lineage>
</organism>
<evidence type="ECO:0000313" key="3">
    <source>
        <dbReference type="EMBL" id="OBZ70192.1"/>
    </source>
</evidence>
<feature type="region of interest" description="Disordered" evidence="2">
    <location>
        <begin position="1"/>
        <end position="156"/>
    </location>
</feature>
<dbReference type="OrthoDB" id="3268641at2759"/>